<evidence type="ECO:0000313" key="1">
    <source>
        <dbReference type="EMBL" id="THC99239.1"/>
    </source>
</evidence>
<evidence type="ECO:0000313" key="2">
    <source>
        <dbReference type="Proteomes" id="UP000308092"/>
    </source>
</evidence>
<accession>A0A4S3JUZ4</accession>
<proteinExistence type="predicted"/>
<dbReference type="AlphaFoldDB" id="A0A4S3JUZ4"/>
<sequence length="263" mass="29837">MSFLPPTELLSQIVTGMIQRVYHKELVFTDVEPSWGSHIINSLDVHGDVESACSRLHYNSVTKILWVRLMPTEIHACHQLWLRNENFNWMASGQLTLEELKALRILVGITIRTFKPPYDKSCKEPDLFIRPGEQRLPSVVVETGWSETYPRLQSDVDLWLLGGKPYVKVVMLLKWTLVEDSKVEGSIEVYSRDLTGIPARRQSEIVFPANQGGQNACLHLTRGELFGEVDTPGRDQNEVFNLSLDDLRAVAGNAMQHMRLSPA</sequence>
<dbReference type="VEuPathDB" id="FungiDB:EYZ11_001327"/>
<comment type="caution">
    <text evidence="1">The sequence shown here is derived from an EMBL/GenBank/DDBJ whole genome shotgun (WGS) entry which is preliminary data.</text>
</comment>
<keyword evidence="2" id="KW-1185">Reference proteome</keyword>
<protein>
    <submittedName>
        <fullName evidence="1">Uncharacterized protein</fullName>
    </submittedName>
</protein>
<dbReference type="EMBL" id="SOSA01000023">
    <property type="protein sequence ID" value="THC99239.1"/>
    <property type="molecule type" value="Genomic_DNA"/>
</dbReference>
<name>A0A4S3JUZ4_9EURO</name>
<dbReference type="Proteomes" id="UP000308092">
    <property type="component" value="Unassembled WGS sequence"/>
</dbReference>
<reference evidence="1 2" key="1">
    <citation type="submission" date="2019-03" db="EMBL/GenBank/DDBJ databases">
        <title>The genome sequence of a newly discovered highly antifungal drug resistant Aspergillus species, Aspergillus tanneri NIH 1004.</title>
        <authorList>
            <person name="Mounaud S."/>
            <person name="Singh I."/>
            <person name="Joardar V."/>
            <person name="Pakala S."/>
            <person name="Pakala S."/>
            <person name="Venepally P."/>
            <person name="Hoover J."/>
            <person name="Nierman W."/>
            <person name="Chung J."/>
            <person name="Losada L."/>
        </authorList>
    </citation>
    <scope>NUCLEOTIDE SEQUENCE [LARGE SCALE GENOMIC DNA]</scope>
    <source>
        <strain evidence="1 2">NIH1004</strain>
    </source>
</reference>
<organism evidence="1 2">
    <name type="scientific">Aspergillus tanneri</name>
    <dbReference type="NCBI Taxonomy" id="1220188"/>
    <lineage>
        <taxon>Eukaryota</taxon>
        <taxon>Fungi</taxon>
        <taxon>Dikarya</taxon>
        <taxon>Ascomycota</taxon>
        <taxon>Pezizomycotina</taxon>
        <taxon>Eurotiomycetes</taxon>
        <taxon>Eurotiomycetidae</taxon>
        <taxon>Eurotiales</taxon>
        <taxon>Aspergillaceae</taxon>
        <taxon>Aspergillus</taxon>
        <taxon>Aspergillus subgen. Circumdati</taxon>
    </lineage>
</organism>
<gene>
    <name evidence="1" type="ORF">EYZ11_001327</name>
</gene>